<dbReference type="Pfam" id="PF03457">
    <property type="entry name" value="HA"/>
    <property type="match status" value="2"/>
</dbReference>
<dbReference type="PROSITE" id="PS51192">
    <property type="entry name" value="HELICASE_ATP_BIND_1"/>
    <property type="match status" value="1"/>
</dbReference>
<feature type="domain" description="Helicase ATP-binding" evidence="1">
    <location>
        <begin position="184"/>
        <end position="320"/>
    </location>
</feature>
<dbReference type="InterPro" id="IPR027417">
    <property type="entry name" value="P-loop_NTPase"/>
</dbReference>
<gene>
    <name evidence="3" type="ORF">GJU40_14625</name>
</gene>
<dbReference type="OrthoDB" id="9802848at2"/>
<reference evidence="3 4" key="1">
    <citation type="submission" date="2019-11" db="EMBL/GenBank/DDBJ databases">
        <title>Bacillus lacus genome.</title>
        <authorList>
            <person name="Allen C.J."/>
            <person name="Newman J.D."/>
        </authorList>
    </citation>
    <scope>NUCLEOTIDE SEQUENCE [LARGE SCALE GENOMIC DNA]</scope>
    <source>
        <strain evidence="3 4">KCTC 33946</strain>
    </source>
</reference>
<evidence type="ECO:0000259" key="1">
    <source>
        <dbReference type="PROSITE" id="PS51192"/>
    </source>
</evidence>
<dbReference type="GO" id="GO:0005524">
    <property type="term" value="F:ATP binding"/>
    <property type="evidence" value="ECO:0007669"/>
    <property type="project" value="InterPro"/>
</dbReference>
<dbReference type="InterPro" id="IPR006935">
    <property type="entry name" value="Helicase/UvrB_N"/>
</dbReference>
<sequence>MDNTLDLETDSINKTIDRLMILTREKNYDEIKRILNYFDIRRKGNLFEIYLTRLLKGNNFNAVKIGKVNDKGVDIILVDGDNSERIIQVIQAKNQRVPLSQDELALEINKYEKKGKKEYGNCKVYSFYSVNGYRDNCTGYDKYNVNLFGWEDIKFLIDYYDSPTSNRLITNMYPHNLETFKNLTKMWETHNKVCCVQATGTGKSFIIVQAILSNEGKKVFFAPSEKILEHIKEKGARLDPNVEYYTYAWLIRRSDEFIQNMSFDLIVLDEFHRVGSEEWGKSIRTLLTHNQQARVLGTSATPVRRDGTDMAEVLFDNKKAVNISLPEAIVRDILPVPNYIVALYEIDEVIKRMDEQIEIFDGNNRIKAKYKKEIESFRISWASASGMSQVFNKHIRNESKFIVFCKGGPHLKRMKAIVHGWFSESDLNKDIKIYQSTSEDSIQGNKNLEEFRKDNSKNTIKLLFTIDRLNEGIHIPSVDGVILLRNTDSHRIYFQQIGRAFNAGEDRMPLIFDLVNNFEMLKEINFIKDLEIAMDRLNNYRGERNLHPKKAQFKFVDETKKILDYMIEIEDRIKDQWYEMYETLLLYKEDNGNVLSFLMSGEHSNLKRWCEIQRYNYLDKKILSKKKFLLLEKIGFLFLPHQDKWHSFYTLAEEHKKNKGTIITNYPDSQMSLVLSEWLKEQLELYKNSELDEEQYRLLTTLEYDFTGEEEKWYSYLSLAKKFKEDYHHLYTDHPDQLMDEKLKIWLSSQRKYYNNQELSQEKIDYLTTLGYLFNNEEEQAALVNFIIESDWERNFQVIKDIYKEEIQAGNLKIDATFNQEDIEWLIKQREDYRNLKLSDEKINKLKSINFELNYVKLEFEVSAKEFKTSPNKQKKWATEVYRQFKLGNLPKWKLSILQEYNILDNLLYLQESEDSQNEQRNIDVGMDPVKVTFENAAKEFKQYPSKQKTWAVEVYTLFTNNTLQEWQQNILRKYNIFDHIISLSKQEKAASNNVIRGIYPDFLKSEKSIPVGDKKQQSTEKGSIIKKFSLILKKLLLFKKV</sequence>
<dbReference type="PROSITE" id="PS51194">
    <property type="entry name" value="HELICASE_CTER"/>
    <property type="match status" value="1"/>
</dbReference>
<proteinExistence type="predicted"/>
<dbReference type="GO" id="GO:0016787">
    <property type="term" value="F:hydrolase activity"/>
    <property type="evidence" value="ECO:0007669"/>
    <property type="project" value="InterPro"/>
</dbReference>
<dbReference type="Gene3D" id="3.40.50.300">
    <property type="entry name" value="P-loop containing nucleotide triphosphate hydrolases"/>
    <property type="match status" value="2"/>
</dbReference>
<comment type="caution">
    <text evidence="3">The sequence shown here is derived from an EMBL/GenBank/DDBJ whole genome shotgun (WGS) entry which is preliminary data.</text>
</comment>
<dbReference type="Gene3D" id="6.10.140.530">
    <property type="match status" value="2"/>
</dbReference>
<dbReference type="GO" id="GO:0003677">
    <property type="term" value="F:DNA binding"/>
    <property type="evidence" value="ECO:0007669"/>
    <property type="project" value="InterPro"/>
</dbReference>
<evidence type="ECO:0000259" key="2">
    <source>
        <dbReference type="PROSITE" id="PS51194"/>
    </source>
</evidence>
<evidence type="ECO:0000313" key="3">
    <source>
        <dbReference type="EMBL" id="MRX73381.1"/>
    </source>
</evidence>
<dbReference type="SUPFAM" id="SSF52540">
    <property type="entry name" value="P-loop containing nucleoside triphosphate hydrolases"/>
    <property type="match status" value="1"/>
</dbReference>
<dbReference type="Proteomes" id="UP000448867">
    <property type="component" value="Unassembled WGS sequence"/>
</dbReference>
<dbReference type="Pfam" id="PF00271">
    <property type="entry name" value="Helicase_C"/>
    <property type="match status" value="1"/>
</dbReference>
<dbReference type="PANTHER" id="PTHR33418">
    <property type="entry name" value="HELICASE-ASSOCIATED"/>
    <property type="match status" value="1"/>
</dbReference>
<evidence type="ECO:0008006" key="5">
    <source>
        <dbReference type="Google" id="ProtNLM"/>
    </source>
</evidence>
<dbReference type="RefSeq" id="WP_154308845.1">
    <property type="nucleotide sequence ID" value="NZ_WKKI01000033.1"/>
</dbReference>
<dbReference type="InterPro" id="IPR001650">
    <property type="entry name" value="Helicase_C-like"/>
</dbReference>
<keyword evidence="4" id="KW-1185">Reference proteome</keyword>
<dbReference type="EMBL" id="WKKI01000033">
    <property type="protein sequence ID" value="MRX73381.1"/>
    <property type="molecule type" value="Genomic_DNA"/>
</dbReference>
<dbReference type="Pfam" id="PF04851">
    <property type="entry name" value="ResIII"/>
    <property type="match status" value="1"/>
</dbReference>
<feature type="domain" description="Helicase C-terminal" evidence="2">
    <location>
        <begin position="386"/>
        <end position="552"/>
    </location>
</feature>
<dbReference type="SMART" id="SM00487">
    <property type="entry name" value="DEXDc"/>
    <property type="match status" value="1"/>
</dbReference>
<dbReference type="InterPro" id="IPR014001">
    <property type="entry name" value="Helicase_ATP-bd"/>
</dbReference>
<name>A0A7X2J0W2_9BACI</name>
<accession>A0A7X2J0W2</accession>
<dbReference type="PANTHER" id="PTHR33418:SF1">
    <property type="entry name" value="HELICASE-ASSOCIATED DOMAIN-CONTAINING PROTEIN"/>
    <property type="match status" value="1"/>
</dbReference>
<dbReference type="InterPro" id="IPR005114">
    <property type="entry name" value="Helicase_assoc"/>
</dbReference>
<protein>
    <recommendedName>
        <fullName evidence="5">DEAD/DEAH box helicase</fullName>
    </recommendedName>
</protein>
<dbReference type="AlphaFoldDB" id="A0A7X2J0W2"/>
<organism evidence="3 4">
    <name type="scientific">Metabacillus lacus</name>
    <dbReference type="NCBI Taxonomy" id="1983721"/>
    <lineage>
        <taxon>Bacteria</taxon>
        <taxon>Bacillati</taxon>
        <taxon>Bacillota</taxon>
        <taxon>Bacilli</taxon>
        <taxon>Bacillales</taxon>
        <taxon>Bacillaceae</taxon>
        <taxon>Metabacillus</taxon>
    </lineage>
</organism>
<evidence type="ECO:0000313" key="4">
    <source>
        <dbReference type="Proteomes" id="UP000448867"/>
    </source>
</evidence>